<evidence type="ECO:0000313" key="2">
    <source>
        <dbReference type="Proteomes" id="UP000284767"/>
    </source>
</evidence>
<accession>A0A7M3A3A1</accession>
<dbReference type="EMBL" id="NSNE01000001">
    <property type="protein sequence ID" value="RPM23087.1"/>
    <property type="molecule type" value="Genomic_DNA"/>
</dbReference>
<protein>
    <submittedName>
        <fullName evidence="1">Uncharacterized protein</fullName>
    </submittedName>
</protein>
<organism evidence="1 2">
    <name type="scientific">Pseudomonas aeruginosa</name>
    <dbReference type="NCBI Taxonomy" id="287"/>
    <lineage>
        <taxon>Bacteria</taxon>
        <taxon>Pseudomonadati</taxon>
        <taxon>Pseudomonadota</taxon>
        <taxon>Gammaproteobacteria</taxon>
        <taxon>Pseudomonadales</taxon>
        <taxon>Pseudomonadaceae</taxon>
        <taxon>Pseudomonas</taxon>
    </lineage>
</organism>
<dbReference type="AlphaFoldDB" id="A0A7M3A3A1"/>
<proteinExistence type="predicted"/>
<dbReference type="Proteomes" id="UP000284767">
    <property type="component" value="Unassembled WGS sequence"/>
</dbReference>
<dbReference type="RefSeq" id="WP_023087211.1">
    <property type="nucleotide sequence ID" value="NZ_CAADOK010000027.1"/>
</dbReference>
<comment type="caution">
    <text evidence="1">The sequence shown here is derived from an EMBL/GenBank/DDBJ whole genome shotgun (WGS) entry which is preliminary data.</text>
</comment>
<evidence type="ECO:0000313" key="1">
    <source>
        <dbReference type="EMBL" id="RPM23087.1"/>
    </source>
</evidence>
<gene>
    <name evidence="1" type="ORF">IPC1295_00850</name>
</gene>
<reference evidence="1 2" key="1">
    <citation type="submission" date="2017-08" db="EMBL/GenBank/DDBJ databases">
        <authorList>
            <person name="Feschi L."/>
            <person name="Jeukens J."/>
            <person name="Emond-Rheault J.-G."/>
            <person name="Kukavica-Ibrulj I."/>
            <person name="Boyle B."/>
            <person name="Levesque R.C."/>
        </authorList>
    </citation>
    <scope>NUCLEOTIDE SEQUENCE [LARGE SCALE GENOMIC DNA]</scope>
    <source>
        <strain evidence="1 2">PA-W36</strain>
    </source>
</reference>
<reference evidence="1 2" key="2">
    <citation type="submission" date="2019-01" db="EMBL/GenBank/DDBJ databases">
        <title>The Pseudomonas aeruginosa pan-genome provides new insights on its population structure, horizontal gene transfer and pathogenicity.</title>
        <authorList>
            <person name="Freschi L."/>
            <person name="Vincent A.T."/>
            <person name="Jeukens J."/>
            <person name="Emond-Rheault J.-G."/>
            <person name="Kukavica-Ibrulj I."/>
            <person name="Dupont M.-J."/>
            <person name="Charette S.J."/>
            <person name="Boyle B."/>
            <person name="Levesque R.C."/>
        </authorList>
    </citation>
    <scope>NUCLEOTIDE SEQUENCE [LARGE SCALE GENOMIC DNA]</scope>
    <source>
        <strain evidence="1 2">PA-W36</strain>
    </source>
</reference>
<sequence length="242" mass="26884">MDGDKQWTWRVRVTWEGDESALNYLREKFDLMEFIYSDSSRLYFNLSGEVTPLAYGDAERQAVTELKQANGLIEATKISGRFLFAAIERNEAARAPTQVLRMTGFEATAFGFPTIRTSESSTQPKSSVPVMAIIHATPRLAYALRLLDDVRDNDWGPIYKVTELLYENVSAQLKDWGIKGALRDVKAAANNPGLTGDHCRHAVASGDQAKAQITFEEAKAAVLEGVNRWIAHLDQQGSQSKG</sequence>
<name>A0A7M3A3A1_PSEAI</name>